<accession>A0ABR2LVQ0</accession>
<dbReference type="Proteomes" id="UP001412067">
    <property type="component" value="Unassembled WGS sequence"/>
</dbReference>
<evidence type="ECO:0000313" key="2">
    <source>
        <dbReference type="Proteomes" id="UP001412067"/>
    </source>
</evidence>
<reference evidence="1 2" key="1">
    <citation type="journal article" date="2022" name="Nat. Plants">
        <title>Genomes of leafy and leafless Platanthera orchids illuminate the evolution of mycoheterotrophy.</title>
        <authorList>
            <person name="Li M.H."/>
            <person name="Liu K.W."/>
            <person name="Li Z."/>
            <person name="Lu H.C."/>
            <person name="Ye Q.L."/>
            <person name="Zhang D."/>
            <person name="Wang J.Y."/>
            <person name="Li Y.F."/>
            <person name="Zhong Z.M."/>
            <person name="Liu X."/>
            <person name="Yu X."/>
            <person name="Liu D.K."/>
            <person name="Tu X.D."/>
            <person name="Liu B."/>
            <person name="Hao Y."/>
            <person name="Liao X.Y."/>
            <person name="Jiang Y.T."/>
            <person name="Sun W.H."/>
            <person name="Chen J."/>
            <person name="Chen Y.Q."/>
            <person name="Ai Y."/>
            <person name="Zhai J.W."/>
            <person name="Wu S.S."/>
            <person name="Zhou Z."/>
            <person name="Hsiao Y.Y."/>
            <person name="Wu W.L."/>
            <person name="Chen Y.Y."/>
            <person name="Lin Y.F."/>
            <person name="Hsu J.L."/>
            <person name="Li C.Y."/>
            <person name="Wang Z.W."/>
            <person name="Zhao X."/>
            <person name="Zhong W.Y."/>
            <person name="Ma X.K."/>
            <person name="Ma L."/>
            <person name="Huang J."/>
            <person name="Chen G.Z."/>
            <person name="Huang M.Z."/>
            <person name="Huang L."/>
            <person name="Peng D.H."/>
            <person name="Luo Y.B."/>
            <person name="Zou S.Q."/>
            <person name="Chen S.P."/>
            <person name="Lan S."/>
            <person name="Tsai W.C."/>
            <person name="Van de Peer Y."/>
            <person name="Liu Z.J."/>
        </authorList>
    </citation>
    <scope>NUCLEOTIDE SEQUENCE [LARGE SCALE GENOMIC DNA]</scope>
    <source>
        <strain evidence="1">Lor288</strain>
    </source>
</reference>
<gene>
    <name evidence="1" type="ORF">KSP40_PGU011564</name>
</gene>
<proteinExistence type="predicted"/>
<dbReference type="EMBL" id="JBBWWR010000014">
    <property type="protein sequence ID" value="KAK8952835.1"/>
    <property type="molecule type" value="Genomic_DNA"/>
</dbReference>
<name>A0ABR2LVQ0_9ASPA</name>
<protein>
    <submittedName>
        <fullName evidence="1">Uncharacterized protein</fullName>
    </submittedName>
</protein>
<organism evidence="1 2">
    <name type="scientific">Platanthera guangdongensis</name>
    <dbReference type="NCBI Taxonomy" id="2320717"/>
    <lineage>
        <taxon>Eukaryota</taxon>
        <taxon>Viridiplantae</taxon>
        <taxon>Streptophyta</taxon>
        <taxon>Embryophyta</taxon>
        <taxon>Tracheophyta</taxon>
        <taxon>Spermatophyta</taxon>
        <taxon>Magnoliopsida</taxon>
        <taxon>Liliopsida</taxon>
        <taxon>Asparagales</taxon>
        <taxon>Orchidaceae</taxon>
        <taxon>Orchidoideae</taxon>
        <taxon>Orchideae</taxon>
        <taxon>Orchidinae</taxon>
        <taxon>Platanthera</taxon>
    </lineage>
</organism>
<sequence length="86" mass="9396">MSRLSALRRLAPLRSCVRRSPEVSNGLVLDKSGYFTPQTSRSAPWCSPAAASETPGWLAFETFLPVPYFRSLPVSSSSAFFIPSLS</sequence>
<evidence type="ECO:0000313" key="1">
    <source>
        <dbReference type="EMBL" id="KAK8952835.1"/>
    </source>
</evidence>
<keyword evidence="2" id="KW-1185">Reference proteome</keyword>
<comment type="caution">
    <text evidence="1">The sequence shown here is derived from an EMBL/GenBank/DDBJ whole genome shotgun (WGS) entry which is preliminary data.</text>
</comment>